<accession>E6Q9Z6</accession>
<proteinExistence type="predicted"/>
<protein>
    <submittedName>
        <fullName evidence="1">Uncharacterized protein</fullName>
    </submittedName>
</protein>
<comment type="caution">
    <text evidence="1">The sequence shown here is derived from an EMBL/GenBank/DDBJ whole genome shotgun (WGS) entry which is preliminary data.</text>
</comment>
<sequence>MDIVELAQGNPTDQPRLLEALVKDNYESIVSAYMNRWTWAEITESLIPTDWLDGLTARQISSRMAGYAVDVERHTKKLNKQQIADAEAQTPDGVRQEKNKRLVREYVELCAAAGELSGQIPCPHIDYGESHEPDHTD</sequence>
<dbReference type="EMBL" id="CABP01000039">
    <property type="protein sequence ID" value="CBI04022.1"/>
    <property type="molecule type" value="Genomic_DNA"/>
</dbReference>
<organism evidence="1">
    <name type="scientific">mine drainage metagenome</name>
    <dbReference type="NCBI Taxonomy" id="410659"/>
    <lineage>
        <taxon>unclassified sequences</taxon>
        <taxon>metagenomes</taxon>
        <taxon>ecological metagenomes</taxon>
    </lineage>
</organism>
<evidence type="ECO:0000313" key="1">
    <source>
        <dbReference type="EMBL" id="CBI04022.1"/>
    </source>
</evidence>
<dbReference type="AlphaFoldDB" id="E6Q9Z6"/>
<reference evidence="1" key="1">
    <citation type="submission" date="2009-10" db="EMBL/GenBank/DDBJ databases">
        <title>Diversity of trophic interactions inside an arsenic-rich microbial ecosystem.</title>
        <authorList>
            <person name="Bertin P.N."/>
            <person name="Heinrich-Salmeron A."/>
            <person name="Pelletier E."/>
            <person name="Goulhen-Chollet F."/>
            <person name="Arsene-Ploetze F."/>
            <person name="Gallien S."/>
            <person name="Calteau A."/>
            <person name="Vallenet D."/>
            <person name="Casiot C."/>
            <person name="Chane-Woon-Ming B."/>
            <person name="Giloteaux L."/>
            <person name="Barakat M."/>
            <person name="Bonnefoy V."/>
            <person name="Bruneel O."/>
            <person name="Chandler M."/>
            <person name="Cleiss J."/>
            <person name="Duran R."/>
            <person name="Elbaz-Poulichet F."/>
            <person name="Fonknechten N."/>
            <person name="Lauga B."/>
            <person name="Mornico D."/>
            <person name="Ortet P."/>
            <person name="Schaeffer C."/>
            <person name="Siguier P."/>
            <person name="Alexander Thil Smith A."/>
            <person name="Van Dorsselaer A."/>
            <person name="Weissenbach J."/>
            <person name="Medigue C."/>
            <person name="Le Paslier D."/>
        </authorList>
    </citation>
    <scope>NUCLEOTIDE SEQUENCE</scope>
</reference>
<name>E6Q9Z6_9ZZZZ</name>
<gene>
    <name evidence="1" type="ORF">CARN5_2564</name>
</gene>